<proteinExistence type="predicted"/>
<organism evidence="1 2">
    <name type="scientific">Smittium megazygosporum</name>
    <dbReference type="NCBI Taxonomy" id="133381"/>
    <lineage>
        <taxon>Eukaryota</taxon>
        <taxon>Fungi</taxon>
        <taxon>Fungi incertae sedis</taxon>
        <taxon>Zoopagomycota</taxon>
        <taxon>Kickxellomycotina</taxon>
        <taxon>Harpellomycetes</taxon>
        <taxon>Harpellales</taxon>
        <taxon>Legeriomycetaceae</taxon>
        <taxon>Smittium</taxon>
    </lineage>
</organism>
<sequence>GDLDPNVNNASQPSRVFYSLLPKYNQKFASSVLTTENQKEKNEQARAITRQDYWHTLINFAIGPCACHVLEVALVYCS</sequence>
<keyword evidence="2" id="KW-1185">Reference proteome</keyword>
<comment type="caution">
    <text evidence="1">The sequence shown here is derived from an EMBL/GenBank/DDBJ whole genome shotgun (WGS) entry which is preliminary data.</text>
</comment>
<name>A0A2T9ZJM4_9FUNG</name>
<evidence type="ECO:0000313" key="2">
    <source>
        <dbReference type="Proteomes" id="UP000245609"/>
    </source>
</evidence>
<reference evidence="1 2" key="1">
    <citation type="journal article" date="2018" name="MBio">
        <title>Comparative Genomics Reveals the Core Gene Toolbox for the Fungus-Insect Symbiosis.</title>
        <authorList>
            <person name="Wang Y."/>
            <person name="Stata M."/>
            <person name="Wang W."/>
            <person name="Stajich J.E."/>
            <person name="White M.M."/>
            <person name="Moncalvo J.M."/>
        </authorList>
    </citation>
    <scope>NUCLEOTIDE SEQUENCE [LARGE SCALE GENOMIC DNA]</scope>
    <source>
        <strain evidence="1 2">SC-DP-2</strain>
    </source>
</reference>
<accession>A0A2T9ZJM4</accession>
<dbReference type="Proteomes" id="UP000245609">
    <property type="component" value="Unassembled WGS sequence"/>
</dbReference>
<gene>
    <name evidence="1" type="ORF">BB560_000689</name>
</gene>
<feature type="non-terminal residue" evidence="1">
    <location>
        <position position="1"/>
    </location>
</feature>
<dbReference type="AlphaFoldDB" id="A0A2T9ZJM4"/>
<evidence type="ECO:0000313" key="1">
    <source>
        <dbReference type="EMBL" id="PVV04799.1"/>
    </source>
</evidence>
<protein>
    <submittedName>
        <fullName evidence="1">Uncharacterized protein</fullName>
    </submittedName>
</protein>
<dbReference type="EMBL" id="MBFS01000077">
    <property type="protein sequence ID" value="PVV04799.1"/>
    <property type="molecule type" value="Genomic_DNA"/>
</dbReference>